<dbReference type="EMBL" id="JARXNK020000103">
    <property type="protein sequence ID" value="MEL0552557.1"/>
    <property type="molecule type" value="Genomic_DNA"/>
</dbReference>
<dbReference type="RefSeq" id="WP_123756570.1">
    <property type="nucleotide sequence ID" value="NZ_JARXNK020000103.1"/>
</dbReference>
<keyword evidence="2" id="KW-1185">Reference proteome</keyword>
<reference evidence="1 2" key="1">
    <citation type="submission" date="2024-04" db="EMBL/GenBank/DDBJ databases">
        <title>Two novel Raoultella species associated with bleeding cankers of broadleaf hosts, Raoultella scottia sp. nov. and Raoultella lignicola sp. nov.</title>
        <authorList>
            <person name="Brady C.L."/>
        </authorList>
    </citation>
    <scope>NUCLEOTIDE SEQUENCE [LARGE SCALE GENOMIC DNA]</scope>
    <source>
        <strain evidence="1 2">TW_WC1a.1</strain>
    </source>
</reference>
<name>A0ABU9F839_9ENTR</name>
<organism evidence="1 2">
    <name type="scientific">Raoultella lignicola</name>
    <dbReference type="NCBI Taxonomy" id="3040939"/>
    <lineage>
        <taxon>Bacteria</taxon>
        <taxon>Pseudomonadati</taxon>
        <taxon>Pseudomonadota</taxon>
        <taxon>Gammaproteobacteria</taxon>
        <taxon>Enterobacterales</taxon>
        <taxon>Enterobacteriaceae</taxon>
        <taxon>Klebsiella/Raoultella group</taxon>
        <taxon>Raoultella</taxon>
    </lineage>
</organism>
<proteinExistence type="predicted"/>
<protein>
    <submittedName>
        <fullName evidence="1">Uncharacterized protein</fullName>
    </submittedName>
</protein>
<gene>
    <name evidence="1" type="ORF">QFI96_012740</name>
</gene>
<accession>A0ABU9F839</accession>
<evidence type="ECO:0000313" key="1">
    <source>
        <dbReference type="EMBL" id="MEL0552557.1"/>
    </source>
</evidence>
<sequence>MFDNLRESWFVSKVETLIQVEINNLPLLLKVHTEGLAHAMVIHQYRTSAFPFEEHNGQRFNPYLAAFQSVLNFINSYNREGLIIINGEDCLGMLKIITLKFMKRVEEISLSPGEAAFIDMFSGPLFRKIFPELCTE</sequence>
<comment type="caution">
    <text evidence="1">The sequence shown here is derived from an EMBL/GenBank/DDBJ whole genome shotgun (WGS) entry which is preliminary data.</text>
</comment>
<evidence type="ECO:0000313" key="2">
    <source>
        <dbReference type="Proteomes" id="UP001312893"/>
    </source>
</evidence>
<dbReference type="Proteomes" id="UP001312893">
    <property type="component" value="Unassembled WGS sequence"/>
</dbReference>